<comment type="similarity">
    <text evidence="1">Belongs to the short-chain dehydrogenases/reductases (SDR) family.</text>
</comment>
<accession>A0A1G6QZY5</accession>
<dbReference type="AlphaFoldDB" id="A0A1G6QZY5"/>
<evidence type="ECO:0000256" key="1">
    <source>
        <dbReference type="ARBA" id="ARBA00006484"/>
    </source>
</evidence>
<reference evidence="2 3" key="1">
    <citation type="submission" date="2016-10" db="EMBL/GenBank/DDBJ databases">
        <authorList>
            <person name="de Groot N.N."/>
        </authorList>
    </citation>
    <scope>NUCLEOTIDE SEQUENCE [LARGE SCALE GENOMIC DNA]</scope>
    <source>
        <strain evidence="2 3">CPCC 100156</strain>
    </source>
</reference>
<dbReference type="GO" id="GO:0016616">
    <property type="term" value="F:oxidoreductase activity, acting on the CH-OH group of donors, NAD or NADP as acceptor"/>
    <property type="evidence" value="ECO:0007669"/>
    <property type="project" value="TreeGrafter"/>
</dbReference>
<dbReference type="Proteomes" id="UP000198925">
    <property type="component" value="Unassembled WGS sequence"/>
</dbReference>
<proteinExistence type="inferred from homology"/>
<dbReference type="Gene3D" id="3.40.50.720">
    <property type="entry name" value="NAD(P)-binding Rossmann-like Domain"/>
    <property type="match status" value="1"/>
</dbReference>
<dbReference type="PANTHER" id="PTHR42760:SF40">
    <property type="entry name" value="3-OXOACYL-[ACYL-CARRIER-PROTEIN] REDUCTASE, CHLOROPLASTIC"/>
    <property type="match status" value="1"/>
</dbReference>
<dbReference type="Pfam" id="PF13561">
    <property type="entry name" value="adh_short_C2"/>
    <property type="match status" value="1"/>
</dbReference>
<protein>
    <submittedName>
        <fullName evidence="2">Gluconate 5-dehydrogenase</fullName>
    </submittedName>
</protein>
<dbReference type="RefSeq" id="WP_176849477.1">
    <property type="nucleotide sequence ID" value="NZ_FMZX01000003.1"/>
</dbReference>
<keyword evidence="3" id="KW-1185">Reference proteome</keyword>
<evidence type="ECO:0000313" key="3">
    <source>
        <dbReference type="Proteomes" id="UP000198925"/>
    </source>
</evidence>
<sequence>MPDAAKLALVTGASRGIGLEAAFALASRGFALFLAAEGTAEELAAAEAGCLARGAPAVAHGLFDLAEPGAAEAMVAAALDRFGRIDLLLNNAGIRCRKAFGTYTREDFARVVAVNLEAAFFASQAVLPAMRAQGAGRIIHVASQMGSVAAEENALYGLTKAALIHLTRNMAFELAREGIQVNSISPGPIATQFNLDTWGRQPGKLDTMVGRVPVGRMGEAREVAEAILFLATAEGGFIQGHDLVVDGGYIIH</sequence>
<dbReference type="InterPro" id="IPR036291">
    <property type="entry name" value="NAD(P)-bd_dom_sf"/>
</dbReference>
<evidence type="ECO:0000313" key="2">
    <source>
        <dbReference type="EMBL" id="SDC97365.1"/>
    </source>
</evidence>
<dbReference type="PRINTS" id="PR00080">
    <property type="entry name" value="SDRFAMILY"/>
</dbReference>
<dbReference type="GO" id="GO:0030497">
    <property type="term" value="P:fatty acid elongation"/>
    <property type="evidence" value="ECO:0007669"/>
    <property type="project" value="TreeGrafter"/>
</dbReference>
<dbReference type="FunFam" id="3.40.50.720:FF:000084">
    <property type="entry name" value="Short-chain dehydrogenase reductase"/>
    <property type="match status" value="1"/>
</dbReference>
<dbReference type="PANTHER" id="PTHR42760">
    <property type="entry name" value="SHORT-CHAIN DEHYDROGENASES/REDUCTASES FAMILY MEMBER"/>
    <property type="match status" value="1"/>
</dbReference>
<dbReference type="STRING" id="938405.SAMN02927895_02566"/>
<gene>
    <name evidence="2" type="ORF">SAMN04487779_1003236</name>
</gene>
<organism evidence="2 3">
    <name type="scientific">Belnapia rosea</name>
    <dbReference type="NCBI Taxonomy" id="938405"/>
    <lineage>
        <taxon>Bacteria</taxon>
        <taxon>Pseudomonadati</taxon>
        <taxon>Pseudomonadota</taxon>
        <taxon>Alphaproteobacteria</taxon>
        <taxon>Acetobacterales</taxon>
        <taxon>Roseomonadaceae</taxon>
        <taxon>Belnapia</taxon>
    </lineage>
</organism>
<dbReference type="PRINTS" id="PR00081">
    <property type="entry name" value="GDHRDH"/>
</dbReference>
<name>A0A1G6QZY5_9PROT</name>
<dbReference type="EMBL" id="FMZX01000003">
    <property type="protein sequence ID" value="SDC97365.1"/>
    <property type="molecule type" value="Genomic_DNA"/>
</dbReference>
<dbReference type="SUPFAM" id="SSF51735">
    <property type="entry name" value="NAD(P)-binding Rossmann-fold domains"/>
    <property type="match status" value="1"/>
</dbReference>
<dbReference type="InterPro" id="IPR002347">
    <property type="entry name" value="SDR_fam"/>
</dbReference>
<dbReference type="CDD" id="cd05233">
    <property type="entry name" value="SDR_c"/>
    <property type="match status" value="1"/>
</dbReference>